<evidence type="ECO:0000256" key="5">
    <source>
        <dbReference type="RuleBase" id="RU003322"/>
    </source>
</evidence>
<protein>
    <submittedName>
        <fullName evidence="6">Chaperone protein DnaK</fullName>
    </submittedName>
</protein>
<dbReference type="SUPFAM" id="SSF100920">
    <property type="entry name" value="Heat shock protein 70kD (HSP70), peptide-binding domain"/>
    <property type="match status" value="1"/>
</dbReference>
<dbReference type="KEGG" id="ttf:THTE_3859"/>
<dbReference type="Gene3D" id="3.30.420.40">
    <property type="match status" value="2"/>
</dbReference>
<dbReference type="PANTHER" id="PTHR19375">
    <property type="entry name" value="HEAT SHOCK PROTEIN 70KDA"/>
    <property type="match status" value="1"/>
</dbReference>
<evidence type="ECO:0000256" key="2">
    <source>
        <dbReference type="ARBA" id="ARBA00022741"/>
    </source>
</evidence>
<evidence type="ECO:0000313" key="6">
    <source>
        <dbReference type="EMBL" id="ASV76460.1"/>
    </source>
</evidence>
<dbReference type="CDD" id="cd24029">
    <property type="entry name" value="ASKHA_NBD_HSP70_DnaK_HscA_HscC"/>
    <property type="match status" value="1"/>
</dbReference>
<gene>
    <name evidence="6" type="ORF">THTE_3859</name>
</gene>
<dbReference type="InterPro" id="IPR043129">
    <property type="entry name" value="ATPase_NBD"/>
</dbReference>
<dbReference type="InterPro" id="IPR029047">
    <property type="entry name" value="HSP70_peptide-bd_sf"/>
</dbReference>
<dbReference type="Pfam" id="PF00012">
    <property type="entry name" value="HSP70"/>
    <property type="match status" value="2"/>
</dbReference>
<dbReference type="EMBL" id="CP018477">
    <property type="protein sequence ID" value="ASV76460.1"/>
    <property type="molecule type" value="Genomic_DNA"/>
</dbReference>
<dbReference type="InterPro" id="IPR018181">
    <property type="entry name" value="Heat_shock_70_CS"/>
</dbReference>
<evidence type="ECO:0000256" key="1">
    <source>
        <dbReference type="ARBA" id="ARBA00007381"/>
    </source>
</evidence>
<dbReference type="Gene3D" id="2.60.34.10">
    <property type="entry name" value="Substrate Binding Domain Of DNAk, Chain A, domain 1"/>
    <property type="match status" value="1"/>
</dbReference>
<dbReference type="FunFam" id="3.30.420.40:FF:000545">
    <property type="entry name" value="Endoplasmic reticulum chaperone BiP"/>
    <property type="match status" value="1"/>
</dbReference>
<dbReference type="FunFam" id="3.90.640.10:FF:000003">
    <property type="entry name" value="Molecular chaperone DnaK"/>
    <property type="match status" value="1"/>
</dbReference>
<evidence type="ECO:0000256" key="4">
    <source>
        <dbReference type="ARBA" id="ARBA00023186"/>
    </source>
</evidence>
<evidence type="ECO:0000313" key="7">
    <source>
        <dbReference type="Proteomes" id="UP000215086"/>
    </source>
</evidence>
<sequence length="507" mass="57388">MGIDLGTTYSVVAYLDAQGHPETIVNAEGERLTPSVVYFDGEEVIVGREALKAFARLPSQAAECSKRDVGYKVYHKALQGKYYPPEVIEAFILNKLRQDAAQQLGEFSHVVITVPAYFDEVRRKATQDAGYMAGLEVMDIINEPVAAALAFGYESGKLNTPSSDIKPERVLVYDLGGGTFDVTVMEIRGYEYVTLSIDGDVRLGGWDWDQRLVDLVAEKIIRQIGFDPREDVRLWGKLWSACEEAKRTLSVRTKTVIPFEYRTKTVDVEVRREEFEEATRDLLDRTRFTTLQALKAAGLDWGDIDRVLLVGGSTRMPMVRNLIRELSGKEPDTSISADEAVALGAALHAGWLLGKARGERPRYKVRNVNSHSLGVVGWDPLTRRRRVGTIIPRNTRLPIIAKRRFRTHKSDQRSILVEIVEGESPEPEDCCQIGKVRVHDLPPNLPKGWPVEVIFQYRANGRLKVRIRVPEVDREVVAEFQRERALTKEHLDGWRRFISGKEPTDYR</sequence>
<dbReference type="PRINTS" id="PR00301">
    <property type="entry name" value="HEATSHOCK70"/>
</dbReference>
<keyword evidence="7" id="KW-1185">Reference proteome</keyword>
<keyword evidence="4" id="KW-0143">Chaperone</keyword>
<dbReference type="PROSITE" id="PS00297">
    <property type="entry name" value="HSP70_1"/>
    <property type="match status" value="1"/>
</dbReference>
<dbReference type="GO" id="GO:0140662">
    <property type="term" value="F:ATP-dependent protein folding chaperone"/>
    <property type="evidence" value="ECO:0007669"/>
    <property type="project" value="InterPro"/>
</dbReference>
<accession>A0A286RKH8</accession>
<keyword evidence="3 5" id="KW-0067">ATP-binding</keyword>
<organism evidence="6 7">
    <name type="scientific">Thermogutta terrifontis</name>
    <dbReference type="NCBI Taxonomy" id="1331910"/>
    <lineage>
        <taxon>Bacteria</taxon>
        <taxon>Pseudomonadati</taxon>
        <taxon>Planctomycetota</taxon>
        <taxon>Planctomycetia</taxon>
        <taxon>Pirellulales</taxon>
        <taxon>Thermoguttaceae</taxon>
        <taxon>Thermogutta</taxon>
    </lineage>
</organism>
<keyword evidence="2 5" id="KW-0547">Nucleotide-binding</keyword>
<dbReference type="Gene3D" id="3.90.640.10">
    <property type="entry name" value="Actin, Chain A, domain 4"/>
    <property type="match status" value="1"/>
</dbReference>
<dbReference type="InterPro" id="IPR013126">
    <property type="entry name" value="Hsp_70_fam"/>
</dbReference>
<name>A0A286RKH8_9BACT</name>
<dbReference type="AlphaFoldDB" id="A0A286RKH8"/>
<dbReference type="SUPFAM" id="SSF53067">
    <property type="entry name" value="Actin-like ATPase domain"/>
    <property type="match status" value="2"/>
</dbReference>
<dbReference type="GO" id="GO:0005524">
    <property type="term" value="F:ATP binding"/>
    <property type="evidence" value="ECO:0007669"/>
    <property type="project" value="UniProtKB-KW"/>
</dbReference>
<reference evidence="6 7" key="1">
    <citation type="journal article" name="Front. Microbiol.">
        <title>Sugar Metabolism of the First Thermophilic Planctomycete Thermogutta terrifontis: Comparative Genomic and Transcriptomic Approaches.</title>
        <authorList>
            <person name="Elcheninov A.G."/>
            <person name="Menzel P."/>
            <person name="Gudbergsdottir S.R."/>
            <person name="Slesarev A.I."/>
            <person name="Kadnikov V.V."/>
            <person name="Krogh A."/>
            <person name="Bonch-Osmolovskaya E.A."/>
            <person name="Peng X."/>
            <person name="Kublanov I.V."/>
        </authorList>
    </citation>
    <scope>NUCLEOTIDE SEQUENCE [LARGE SCALE GENOMIC DNA]</scope>
    <source>
        <strain evidence="6 7">R1</strain>
    </source>
</reference>
<dbReference type="PROSITE" id="PS00329">
    <property type="entry name" value="HSP70_2"/>
    <property type="match status" value="1"/>
</dbReference>
<proteinExistence type="inferred from homology"/>
<evidence type="ECO:0000256" key="3">
    <source>
        <dbReference type="ARBA" id="ARBA00022840"/>
    </source>
</evidence>
<comment type="similarity">
    <text evidence="1 5">Belongs to the heat shock protein 70 family.</text>
</comment>
<dbReference type="Proteomes" id="UP000215086">
    <property type="component" value="Chromosome"/>
</dbReference>